<feature type="domain" description="Carrier" evidence="9">
    <location>
        <begin position="6061"/>
        <end position="6136"/>
    </location>
</feature>
<dbReference type="GO" id="GO:0031177">
    <property type="term" value="F:phosphopantetheine binding"/>
    <property type="evidence" value="ECO:0007669"/>
    <property type="project" value="InterPro"/>
</dbReference>
<evidence type="ECO:0000313" key="13">
    <source>
        <dbReference type="Proteomes" id="UP000442707"/>
    </source>
</evidence>
<dbReference type="Gene3D" id="3.40.366.10">
    <property type="entry name" value="Malonyl-Coenzyme A Acyl Carrier Protein, domain 2"/>
    <property type="match status" value="4"/>
</dbReference>
<name>A0A6H9V202_9ACTN</name>
<dbReference type="InterPro" id="IPR006162">
    <property type="entry name" value="Ppantetheine_attach_site"/>
</dbReference>
<dbReference type="PANTHER" id="PTHR43775:SF51">
    <property type="entry name" value="INACTIVE PHENOLPHTHIOCEROL SYNTHESIS POLYKETIDE SYNTHASE TYPE I PKS1-RELATED"/>
    <property type="match status" value="1"/>
</dbReference>
<dbReference type="InterPro" id="IPR016036">
    <property type="entry name" value="Malonyl_transacylase_ACP-bd"/>
</dbReference>
<dbReference type="InterPro" id="IPR049900">
    <property type="entry name" value="PKS_mFAS_DH"/>
</dbReference>
<feature type="domain" description="PKS/mFAS DH" evidence="11">
    <location>
        <begin position="1875"/>
        <end position="2151"/>
    </location>
</feature>
<dbReference type="InterPro" id="IPR016039">
    <property type="entry name" value="Thiolase-like"/>
</dbReference>
<feature type="domain" description="Ketosynthase family 3 (KS3)" evidence="10">
    <location>
        <begin position="999"/>
        <end position="1423"/>
    </location>
</feature>
<dbReference type="Pfam" id="PF14765">
    <property type="entry name" value="PS-DH"/>
    <property type="match status" value="3"/>
</dbReference>
<evidence type="ECO:0000256" key="6">
    <source>
        <dbReference type="ARBA" id="ARBA00023268"/>
    </source>
</evidence>
<dbReference type="CDD" id="cd08956">
    <property type="entry name" value="KR_3_FAS_SDR_x"/>
    <property type="match status" value="3"/>
</dbReference>
<dbReference type="SUPFAM" id="SSF51735">
    <property type="entry name" value="NAD(P)-binding Rossmann-fold domains"/>
    <property type="match status" value="6"/>
</dbReference>
<evidence type="ECO:0000313" key="12">
    <source>
        <dbReference type="EMBL" id="KAB1147124.1"/>
    </source>
</evidence>
<feature type="domain" description="Carrier" evidence="9">
    <location>
        <begin position="4352"/>
        <end position="4427"/>
    </location>
</feature>
<dbReference type="InterPro" id="IPR036291">
    <property type="entry name" value="NAD(P)-bd_dom_sf"/>
</dbReference>
<dbReference type="Pfam" id="PF22953">
    <property type="entry name" value="SpnB_Rossmann"/>
    <property type="match status" value="1"/>
</dbReference>
<evidence type="ECO:0000259" key="10">
    <source>
        <dbReference type="PROSITE" id="PS52004"/>
    </source>
</evidence>
<protein>
    <submittedName>
        <fullName evidence="12">SDR family NAD(P)-dependent oxidoreductase</fullName>
    </submittedName>
</protein>
<feature type="active site" description="Proton acceptor; for dehydratase activity" evidence="8">
    <location>
        <position position="3645"/>
    </location>
</feature>
<comment type="caution">
    <text evidence="12">The sequence shown here is derived from an EMBL/GenBank/DDBJ whole genome shotgun (WGS) entry which is preliminary data.</text>
</comment>
<dbReference type="Pfam" id="PF02801">
    <property type="entry name" value="Ketoacyl-synt_C"/>
    <property type="match status" value="4"/>
</dbReference>
<dbReference type="GO" id="GO:0006633">
    <property type="term" value="P:fatty acid biosynthetic process"/>
    <property type="evidence" value="ECO:0007669"/>
    <property type="project" value="InterPro"/>
</dbReference>
<dbReference type="SMART" id="SM00823">
    <property type="entry name" value="PKS_PP"/>
    <property type="match status" value="4"/>
</dbReference>
<dbReference type="InterPro" id="IPR020806">
    <property type="entry name" value="PKS_PP-bd"/>
</dbReference>
<dbReference type="InterPro" id="IPR016035">
    <property type="entry name" value="Acyl_Trfase/lysoPLipase"/>
</dbReference>
<dbReference type="Proteomes" id="UP000442707">
    <property type="component" value="Unassembled WGS sequence"/>
</dbReference>
<dbReference type="Gene3D" id="3.30.70.3290">
    <property type="match status" value="4"/>
</dbReference>
<dbReference type="InterPro" id="IPR013968">
    <property type="entry name" value="PKS_KR"/>
</dbReference>
<evidence type="ECO:0000256" key="5">
    <source>
        <dbReference type="ARBA" id="ARBA00023194"/>
    </source>
</evidence>
<sequence>MVEFQADTSISTEAIAIVGMSCRLPHAENPAQLWQLLRDGRSAIGAPPAGRPELPSRPGGYLEDVSGFDAGFFGISPREASSMDPQQRLMLELAWEALEDARILPSDLADSRTGVFVGVIADDYAALTRQHGVEGITRHTLTGLNRGVVANRISYTLGLHGPSAAVDTGQSSSLVAVHLAAESLRRGESTMAIAGGVNLNLVPESTTSAERLGALSPDGLSFTFDARANGYVRGEGGAFVVLKPLHAAVADGDPVYCVLQGSAMNNDGTTEGLTVPSPAGQQDVLRQAYERAKVFAEHVQYVELHGTGTKLGDPIEASALGAVLGDGRVDGAELRVGSVKTNVGHLEGAAGIVGLLKAALCIRHRELVPSLNFETPNPDIPFDELKLAVQRRLAAWPRPDEPLYAGVSSFGVGGTNCHVVLSDWRTESAAAEELPGAESGSGVVPWVVSGKSAEAVAGQAGRLASFLEGRPGLDVTAVGRSLVVSRARFDHRAVIVGETREELLAGVRALAAGVPAAGVVTGRAVPGGPGKTVFVFPGQGSQWQGMALELFDSSPVFAARLVECERALAPFTDWSLLDVLRGVEGAPGFDRVDVVQPALWAVMVSLAALWRSVGIEPDAVVGHSQGEIAAAVVSGALSLDDAAKVVALRSRAIVKLAGTGGMVSVALPADEVRELITRWDGAIDIAAHNGPVSTVVSGDPEALADLVAQSEAKGYRARTIPVDYASHSAHVDLLKDELRAQLADVTPRTGDVRFFSTVTGQPLNGEELDGGYWFRNLRRTVRLEDATRALLGDGHHVFIEVSAHPVLTSALSDTADEAGVGGTVVVGSLRRDDGGQDRFLTSVAEAHANGVEVEWERFLPGSDVVDLPTYAFQRERFWLEGSATGPVQVRTVAAQRSGPKRSAPRGDELELVRAHVAAVLGHGSARDVDIDTTFKDLGFDSVSAVELRNALNRATGLSLPSGLLFNHPTPAILAEHLGGQLLGPDQGQDDDEYEAIALDEPIAIVGMACRLPGGVASPEDLWRLVSSEVDAVGGFPTNRGWDLDSLFTPDPDSPGKTYATKGGFLHDADRFDAQFFGISPREAAAMEPQQRLLLETAWEAFEQAGIDPTTLRGTRTGVYVGATAQEYGPRLHEPSGGYDGYLLTGNTASVASGRLAYTFGLEGPAVTVDTACSSSLVALHLAAQSLRQGESSVAIAGGVSVMATPGMFVEFSRQRGLSPDGRCKAFSSSADGTGWAEGVGLLVLERLSDAERNGHQVLAVIRGSAVNQDGASNGLTAPNGPSQERVIRAALANARLSASEVDAVEAHGTGTRLGDPIEAQALLATYGQDREEPLRLGSLKSNIGHTQAAAGVAGVIKMVMAMRHGVLPATLHVDEPTSHVDWSAGAVELLTRAQEWPELDRPRRAGISSFGISGTNAHLIVEQVTEIEAPVAELSVPGPVPWVVSGTSGAALSEQADRLVSFLEERPELDVVAVGRSLAVSRARFDHRAVVVGETREELLDALRALTPNEAVSAGSVAFLFSGQGSQRMGMGRELYAAEPVFAAAFDEVAAALDVYVDRSLAVVIEGEPELLDRTVFTQPALFAVEVALFRLLSHFGVTPDYLVGHSVGELAAAHVAGVLSLEDAARLVCARARLMEGVAEGGAMVALNAGEARVAGWLEGRSGVEVAGFNSPAGTVISGDETAVLEVLELARGEGVKATRLKVSHAFHSGHLDGMLAELTEVARTLTYSAPRIPVVSNVTGEVVEGFTAEYWAAQARSAVRFADGINTLAGLGVTAFVELGPDGTLAGLTGECLADTEGVVVVPVLRKDRAEKRSLLAALGAVHAHGVGVDWERFLPGSGVVELPTYAFQRERFWLDAPRSGDAAGLGLTAVDHPLLAAVITEPDGDAVQFSASVSLSAHPWLADHTIGGTVLVPATAFLELAGTAAEQLGYTTVEELTLQTPLILSEKTGAQLRLTVDRADARGDRQFTVYSRMGEEQWTAHAAGLLTSAVPSPGVSLDQWPPADGTPIPLDGVYDRLDDLGYGYGPAFHGLRAAWRAGDDLFAEVALPDQLHTGTARFGMHPAVLDAVLHPLVLVLEAAASAQDDGTIRLPFSFSGFVLHAVGATVLRVRWTRTGQDTARLALADGDGAPVAAIESVALRPIARDQLAVVGPAVESLHRVAWEAVPAPEPAADQRWVRLGKAPYADLAALGAAVDAGSAVPEFVVIGEQELVVGTTGDVLDQTHATAARGLEGVREWLAAPQFAESRLVLVVPDGALHTAPLVGLIRTAQTEQPDRLVLVHVDEGGLELLPAVLASGEPEVAVRGGELFVPRLARAAGAVAGVVEGLDPEGTVLVTGALGTLGRLVARRLVTHHGARHLLLVSRRGGGTPGAAEFVAELAELGARARVAACDVSDFDALTGLLDEVAVERPLTAVVHTAGVLDDTTVASLSAGQLERVMRPKVDAAWNLHRLTESHGLASFVMFSSIAGLMGNAGQANYAAANTFLDALAQHRRAQNLPATSLAWSLWDSADGMAGTLADADVARWKRSGIVPLTPELGLDLFDAALASAEPLLVPAELDLGALRARAAENALPELFTGLVRVRRRQAAGAARGADSSWAQRLIALAEEERAQAVLQTVRETVGLVLGHGADAGIDPAKAFMDIGFDSLTGVELRNRLHSVTGLRLPTTLVFDHPSPQAVADFLLDRLDATGTAVVPSVAAHAPGLDEPIAVVGMGCRFPGGVSSPEDLWRLVAEGRDAIDEFPSDRGWDVEGLFDPDPEKIGKSYTRKGGFLYEAAEFDAGFFGLSPREAIATDPQQRVLLEVAWEALERAGVDPASLRGSSTGVYAGVMYNDYGSRLGSAPEGFEGHLLTGTISSVLSGRVAYTFGFEGPAVTLDTACSSSLVAMHLAAQALRQGECSMALAGGVTVMSTPTTFVEFSRQRGLSPDGTCKSFAASADGTGWGEGAGMLVLERLSDAQRLGHNILGVIRGSAVNQDGASNGLTAPNGPSQERVIRQALANARLAPHEVDAVEAHGTGTRLGDPIEANALLATYGQDREEPLRLGSIKSNIGHTQAAAGVAGIIKMLMAMRNGELPPTLHVDEPTPHVDWSTGAVELVTERRPWPEVTRPRRAAVSSFGISGTNAHVVLEQGPEPVVAGEPVVAVLPLVVSAKSEAALAARAGQVRELLASEFVDPARVASALATRVPHLPFRATVSGAGRDELFAGLEALASGGSAANLVQGAVTGPGKTVFVFPGQGSQWQGMALELFDSSPVFAARLVECERALAPFTDWSLLDVLRGVEGAPGFDRVDVVQPALWAVMVSLAALWRSVGIEPDAVVGHSQGEIAAAVVSGALSLDDAAKVVALRSRAIVKLAGTGGMVSVALPADEVRELIAPWDGAIDIAAHNGPRSVVVAGEVAALEELVAHCKDNRMRAKRIPVDYASHSAHVESLRDELLDALSSLTPRAVKVPFLSTVTGLPLDGTELDGSYWFRNLRRTVRLEEATRTLLDQGHRVFIEASAHPVLTVALQETIDDTSYDSAVTVPSLHRGEGGLDDFLASAAQAHVSGAPLDWTAVVGGPDGGPPGRAKSRLGEVVDLPTYPFQRRRHWLEGPATAGDAGGLGMAAERHPLIGAALWTADADKLVLSSRIALNTQPWLADHAVAGTVLLPGTAFVDLAIRAGDHTGLDQLDELTLQAPLVLAGRGGVQLQVVVDAPDEEGRRALSVHSRPEPESDDAAIHPWTLHATGVLGHAEGCAGVPADTAWPPAGAEPVDLTAAYDTLAERGFQYGPAFQGLRALWRAGREMFAEVALPKDVPPGEFGIHPALLDAALHPLALAEDGRLALPFAWTGVRLHAVKAGVLRVRITPEGSGAALSLADASGAPIASVKTLSLRAVDPARLAGSGTPRRPLLQVEWTTAPEAAPAAGWAVLDDSDSGRRGLPAPLGSYSDLAGMVGTPPLVVVPFPGEDGPGAVAHRALRLAQEWLAEERFAGSRLVFVTRDATTARTEAGLGSAPVWGLVRTAMAENPDRFGLLDLTDWDLSEAELGRALAVPGAQVSLRDGALLVPRLVKSPTTGDTVPALNPEGTVLITGATGTLGRLFARHLVAEHGVRHLLLASRRGRDAAGMLELEAELTAHGTDVSVVACDTADRMAVAAMLDAIPSEHPLTAVLHTAGVLDDGTLHALTAEQLDTVLRPKVDAARHLHELTADLELDAFVLFSSLAGTVGTAGQANYAAANTYLDALAHHRQALGLPGTSLAWGLWAEGSGMTGHLTDADLARMSRGGIAPIGSEQGLALFDAALATRRPVLVPALLDYTGLRAQSEDGTLPALFHGLVRPARRAAVGEQAGGNSLQERLAPLAPQDQERALLELVRGVVASVLGHTDADQVAPDRAFNELGFDSLKAVELRNRLNAAAGLKLPATLVFDYPSTVELAGFLRTELLGSAAAVAGAEPVVGASDEPIAIVAMACRYPGEVSSPEELWALLSDERDAIGPFPNDRGWDLDGLYDTDPDHVGTSYTRHGGFLYEAPQFDPELFGVSAREATAIDPQQRLLLEICWEAFERAGIDPTSLKGSQTGVFAGVMANDYAARLKDAPDALEGYLSVGSTVSVASGRVAYTFGLQGPAITVDTACSSSLVSIHLAAQALRNGECGLALAGGVTVLAAPTLFVEFSRQRGLAPDGRCKSFSARADGAAWAEGAGILLLERLSDARRNGRRILGVIRGTAVNQDGASNGLTAPNGLSQERVIRQALTNAGLTTADVDALEAHGTGTTLGDPIEARAVLATYGQERTSPLLMGSLKSNIGHSQAAAGVAGVIKMVMAMQHGVLPKSLHIDEPSPHVDWSAGEVELLTEAVPWPESERPRRAGVSSFGISGTNAHVVVEQPPAEGTVPPAEPMPVVPLLLSAHTDAALLAQADQVGAALAGTAQQDLASTGRTLAVGRAGLPHRAVVVASAATEAVDGCAALTVRGTPVDGRTAVLFTGQGSQRLGMGRELYTAYPAYAEALDAVCEELDPWLETPLLDILFGADPAPLDQTGFTQAALFATEVALFRLLEGWGVRPDFLAGHSIGELAAAHVAGVLSLADAAQLVAARGRLMQALPGGGAMLAVQSEEQEVLPLLAGREDLLGIAAVNGPTSVVLSGDAEAVEAIGAELSAQGRKTKRLRVSHAFHSPHMDAMLDEFQTVAKGLTFAAPTIPIVSTLTGQLVSAEELTAPEYWVRHVRRPVRFLDAARALEAEGVRTFLELGPDGVLSAMGQDFLDAGSLLVPVLRGGRPEPHTAVTALAHAHVRGVPVDWRALFGENAGPAADLPTYPFQRRRYWLTEGPGGDVTSAGLDSARHPLLGAAVPLADSDGVLFTGRISARSHPWFADHAVAGTLLVPGTALVELALHAGAALGCERLEELALQAPLVLPDEGALQLQITVGDPDGDGRRPVAVHSRGDQEGDVWNRHATGTVVAAVPGGPEPDLASWPPAGAEPQPVEDLYDRLADQGYGYGPAFQGLKAAWRSGEDLYAEVRLSVDPDGFALHPALFDAALHALLLEESAELRLPFSFGGVQLTGARAGTLRVKLSPGPDGTVAVGIADETGAPVATVASLALRALPAGTAPTRPSDPHVYAVERAGVELSTGGDTAIAVLGEVDLGLAAEHHADLADLAASTADGAPAPDVVVLPVRPATEQETGRVTEEVLAVLRQWLATDAPAAARLAVVSTGELAHSALSGLMRTAESEHPGRFQHVITDGLPAGRELLAAALADPRPQLELHQGQAYVTRLAKVPYPVRTSDADDAFDPDRTVLITGGTGALGAQVARHLVTARGARRLLLTSRRGGAEDLVAELTALGADVRVAACDAADRDALAGLLASIPDEHPLTAVVHAAGVVEDATLEAMSRESLSRVLRPKVEAAWNLHELTAGLELTDFVLFSSVAGLVGNAGQANYAAGNTFLDALAEYRRAEGLPAVSFAWGMWQDGMANDLDRADRARLARNGILPMPTDRALVALDTALAGAKAPQADGEAATRPVLAPVALDLAALRSLGDALPELYRGLVRTERRAGRRASAPAEIPPAQRLTGLDVEEQQQLLLDLVREQVGIVLAHPAPRTIDVQRGLLDLGFDSLTAVELRNRLNTITELRLPSTLVFDHPTTQAVAEHLRGELVGEVADPVQAALDALEAALSAAGPSDGDGPAGTYAARLRGLLRTVDGGPDGTDLDLATDDELFAALDNELGR</sequence>
<dbReference type="PROSITE" id="PS50075">
    <property type="entry name" value="CARRIER"/>
    <property type="match status" value="4"/>
</dbReference>
<organism evidence="12 13">
    <name type="scientific">Streptomyces luteolifulvus</name>
    <dbReference type="NCBI Taxonomy" id="2615112"/>
    <lineage>
        <taxon>Bacteria</taxon>
        <taxon>Bacillati</taxon>
        <taxon>Actinomycetota</taxon>
        <taxon>Actinomycetes</taxon>
        <taxon>Kitasatosporales</taxon>
        <taxon>Streptomycetaceae</taxon>
        <taxon>Streptomyces</taxon>
    </lineage>
</organism>
<dbReference type="GO" id="GO:0033068">
    <property type="term" value="P:macrolide biosynthetic process"/>
    <property type="evidence" value="ECO:0007669"/>
    <property type="project" value="UniProtKB-ARBA"/>
</dbReference>
<dbReference type="InterPro" id="IPR049552">
    <property type="entry name" value="PKS_DH_N"/>
</dbReference>
<dbReference type="InterPro" id="IPR050091">
    <property type="entry name" value="PKS_NRPS_Biosynth_Enz"/>
</dbReference>
<feature type="domain" description="Ketosynthase family 3 (KS3)" evidence="10">
    <location>
        <begin position="12"/>
        <end position="423"/>
    </location>
</feature>
<evidence type="ECO:0000256" key="4">
    <source>
        <dbReference type="ARBA" id="ARBA00022679"/>
    </source>
</evidence>
<keyword evidence="6" id="KW-0511">Multifunctional enzyme</keyword>
<feature type="domain" description="Ketosynthase family 3 (KS3)" evidence="10">
    <location>
        <begin position="4445"/>
        <end position="4869"/>
    </location>
</feature>
<feature type="region of interest" description="C-terminal hotdog fold" evidence="8">
    <location>
        <begin position="5461"/>
        <end position="5592"/>
    </location>
</feature>
<keyword evidence="13" id="KW-1185">Reference proteome</keyword>
<dbReference type="InterPro" id="IPR014031">
    <property type="entry name" value="Ketoacyl_synth_C"/>
</dbReference>
<keyword evidence="2" id="KW-0596">Phosphopantetheine</keyword>
<feature type="region of interest" description="C-terminal hotdog fold" evidence="8">
    <location>
        <begin position="2008"/>
        <end position="2151"/>
    </location>
</feature>
<dbReference type="EMBL" id="VZRB01000007">
    <property type="protein sequence ID" value="KAB1147124.1"/>
    <property type="molecule type" value="Genomic_DNA"/>
</dbReference>
<dbReference type="Pfam" id="PF00109">
    <property type="entry name" value="ketoacyl-synt"/>
    <property type="match status" value="4"/>
</dbReference>
<dbReference type="GO" id="GO:0004315">
    <property type="term" value="F:3-oxoacyl-[acyl-carrier-protein] synthase activity"/>
    <property type="evidence" value="ECO:0007669"/>
    <property type="project" value="InterPro"/>
</dbReference>
<feature type="domain" description="PKS/mFAS DH" evidence="11">
    <location>
        <begin position="3613"/>
        <end position="3912"/>
    </location>
</feature>
<feature type="active site" description="Proton donor; for dehydratase activity" evidence="8">
    <location>
        <position position="5518"/>
    </location>
</feature>
<dbReference type="SMART" id="SM00827">
    <property type="entry name" value="PKS_AT"/>
    <property type="match status" value="4"/>
</dbReference>
<gene>
    <name evidence="12" type="ORF">F7R91_12360</name>
</gene>
<dbReference type="SMART" id="SM00822">
    <property type="entry name" value="PKS_KR"/>
    <property type="match status" value="3"/>
</dbReference>
<dbReference type="InterPro" id="IPR055123">
    <property type="entry name" value="SpnB-like_Rossmann"/>
</dbReference>
<accession>A0A6H9V202</accession>
<dbReference type="InterPro" id="IPR009081">
    <property type="entry name" value="PP-bd_ACP"/>
</dbReference>
<dbReference type="Gene3D" id="1.10.1200.10">
    <property type="entry name" value="ACP-like"/>
    <property type="match status" value="4"/>
</dbReference>
<evidence type="ECO:0000256" key="3">
    <source>
        <dbReference type="ARBA" id="ARBA00022553"/>
    </source>
</evidence>
<dbReference type="CDD" id="cd00833">
    <property type="entry name" value="PKS"/>
    <property type="match status" value="4"/>
</dbReference>
<dbReference type="FunFam" id="1.10.1200.10:FF:000007">
    <property type="entry name" value="Probable polyketide synthase pks17"/>
    <property type="match status" value="3"/>
</dbReference>
<dbReference type="FunFam" id="3.40.366.10:FF:000002">
    <property type="entry name" value="Probable polyketide synthase 2"/>
    <property type="match status" value="4"/>
</dbReference>
<feature type="domain" description="Carrier" evidence="9">
    <location>
        <begin position="906"/>
        <end position="981"/>
    </location>
</feature>
<reference evidence="12 13" key="1">
    <citation type="submission" date="2019-09" db="EMBL/GenBank/DDBJ databases">
        <title>Screening of Novel Bioactive Compounds from Soil-Associated.</title>
        <authorList>
            <person name="Zhao S."/>
        </authorList>
    </citation>
    <scope>NUCLEOTIDE SEQUENCE [LARGE SCALE GENOMIC DNA]</scope>
    <source>
        <strain evidence="12 13">HIT-DPA4</strain>
    </source>
</reference>
<dbReference type="PANTHER" id="PTHR43775">
    <property type="entry name" value="FATTY ACID SYNTHASE"/>
    <property type="match status" value="1"/>
</dbReference>
<dbReference type="InterPro" id="IPR036736">
    <property type="entry name" value="ACP-like_sf"/>
</dbReference>
<dbReference type="RefSeq" id="WP_150947625.1">
    <property type="nucleotide sequence ID" value="NZ_VZRB01000007.1"/>
</dbReference>
<evidence type="ECO:0000259" key="11">
    <source>
        <dbReference type="PROSITE" id="PS52019"/>
    </source>
</evidence>
<dbReference type="Gene3D" id="3.40.47.10">
    <property type="match status" value="4"/>
</dbReference>
<evidence type="ECO:0000256" key="1">
    <source>
        <dbReference type="ARBA" id="ARBA00004792"/>
    </source>
</evidence>
<dbReference type="Gene3D" id="3.10.129.110">
    <property type="entry name" value="Polyketide synthase dehydratase"/>
    <property type="match status" value="3"/>
</dbReference>
<feature type="region of interest" description="N-terminal hotdog fold" evidence="8">
    <location>
        <begin position="3613"/>
        <end position="3741"/>
    </location>
</feature>
<comment type="pathway">
    <text evidence="1">Antibiotic biosynthesis.</text>
</comment>
<dbReference type="SMART" id="SM00826">
    <property type="entry name" value="PKS_DH"/>
    <property type="match status" value="3"/>
</dbReference>
<dbReference type="InterPro" id="IPR049551">
    <property type="entry name" value="PKS_DH_C"/>
</dbReference>
<dbReference type="SUPFAM" id="SSF52151">
    <property type="entry name" value="FabD/lysophospholipase-like"/>
    <property type="match status" value="4"/>
</dbReference>
<dbReference type="SMART" id="SM01294">
    <property type="entry name" value="PKS_PP_betabranch"/>
    <property type="match status" value="3"/>
</dbReference>
<dbReference type="InterPro" id="IPR020807">
    <property type="entry name" value="PKS_DH"/>
</dbReference>
<dbReference type="Pfam" id="PF21089">
    <property type="entry name" value="PKS_DH_N"/>
    <property type="match status" value="3"/>
</dbReference>
<evidence type="ECO:0000256" key="2">
    <source>
        <dbReference type="ARBA" id="ARBA00022450"/>
    </source>
</evidence>
<dbReference type="SUPFAM" id="SSF55048">
    <property type="entry name" value="Probable ACP-binding domain of malonyl-CoA ACP transacylase"/>
    <property type="match status" value="4"/>
</dbReference>
<keyword evidence="3" id="KW-0597">Phosphoprotein</keyword>
<keyword evidence="7" id="KW-0012">Acyltransferase</keyword>
<dbReference type="InterPro" id="IPR057326">
    <property type="entry name" value="KR_dom"/>
</dbReference>
<evidence type="ECO:0000256" key="8">
    <source>
        <dbReference type="PROSITE-ProRule" id="PRU01363"/>
    </source>
</evidence>
<dbReference type="InterPro" id="IPR020841">
    <property type="entry name" value="PKS_Beta-ketoAc_synthase_dom"/>
</dbReference>
<dbReference type="InterPro" id="IPR001227">
    <property type="entry name" value="Ac_transferase_dom_sf"/>
</dbReference>
<dbReference type="PROSITE" id="PS00606">
    <property type="entry name" value="KS3_1"/>
    <property type="match status" value="3"/>
</dbReference>
<dbReference type="Pfam" id="PF00550">
    <property type="entry name" value="PP-binding"/>
    <property type="match status" value="4"/>
</dbReference>
<dbReference type="Pfam" id="PF08659">
    <property type="entry name" value="KR"/>
    <property type="match status" value="3"/>
</dbReference>
<dbReference type="InterPro" id="IPR014043">
    <property type="entry name" value="Acyl_transferase_dom"/>
</dbReference>
<feature type="domain" description="Carrier" evidence="9">
    <location>
        <begin position="2616"/>
        <end position="2691"/>
    </location>
</feature>
<feature type="active site" description="Proton acceptor; for dehydratase activity" evidence="8">
    <location>
        <position position="5357"/>
    </location>
</feature>
<dbReference type="GO" id="GO:0004312">
    <property type="term" value="F:fatty acid synthase activity"/>
    <property type="evidence" value="ECO:0007669"/>
    <property type="project" value="TreeGrafter"/>
</dbReference>
<feature type="active site" description="Proton donor; for dehydratase activity" evidence="8">
    <location>
        <position position="2069"/>
    </location>
</feature>
<dbReference type="PROSITE" id="PS00012">
    <property type="entry name" value="PHOSPHOPANTETHEINE"/>
    <property type="match status" value="4"/>
</dbReference>
<dbReference type="FunFam" id="3.40.47.10:FF:000019">
    <property type="entry name" value="Polyketide synthase type I"/>
    <property type="match status" value="3"/>
</dbReference>
<dbReference type="InterPro" id="IPR018201">
    <property type="entry name" value="Ketoacyl_synth_AS"/>
</dbReference>
<evidence type="ECO:0000259" key="9">
    <source>
        <dbReference type="PROSITE" id="PS50075"/>
    </source>
</evidence>
<dbReference type="InterPro" id="IPR014030">
    <property type="entry name" value="Ketoacyl_synth_N"/>
</dbReference>
<feature type="active site" description="Proton donor; for dehydratase activity" evidence="8">
    <location>
        <position position="3813"/>
    </location>
</feature>
<feature type="active site" description="Proton acceptor; for dehydratase activity" evidence="8">
    <location>
        <position position="1907"/>
    </location>
</feature>
<keyword evidence="5" id="KW-0045">Antibiotic biosynthesis</keyword>
<dbReference type="PROSITE" id="PS52004">
    <property type="entry name" value="KS3_2"/>
    <property type="match status" value="4"/>
</dbReference>
<evidence type="ECO:0000256" key="7">
    <source>
        <dbReference type="ARBA" id="ARBA00023315"/>
    </source>
</evidence>
<keyword evidence="4" id="KW-0808">Transferase</keyword>
<feature type="region of interest" description="C-terminal hotdog fold" evidence="8">
    <location>
        <begin position="3754"/>
        <end position="3912"/>
    </location>
</feature>
<dbReference type="Gene3D" id="3.40.50.720">
    <property type="entry name" value="NAD(P)-binding Rossmann-like Domain"/>
    <property type="match status" value="3"/>
</dbReference>
<dbReference type="Pfam" id="PF16197">
    <property type="entry name" value="KAsynt_C_assoc"/>
    <property type="match status" value="4"/>
</dbReference>
<dbReference type="Pfam" id="PF00698">
    <property type="entry name" value="Acyl_transf_1"/>
    <property type="match status" value="4"/>
</dbReference>
<feature type="region of interest" description="N-terminal hotdog fold" evidence="8">
    <location>
        <begin position="5325"/>
        <end position="5448"/>
    </location>
</feature>
<proteinExistence type="predicted"/>
<feature type="domain" description="PKS/mFAS DH" evidence="11">
    <location>
        <begin position="5325"/>
        <end position="5592"/>
    </location>
</feature>
<dbReference type="SMART" id="SM00825">
    <property type="entry name" value="PKS_KS"/>
    <property type="match status" value="4"/>
</dbReference>
<feature type="domain" description="Ketosynthase family 3 (KS3)" evidence="10">
    <location>
        <begin position="2710"/>
        <end position="3134"/>
    </location>
</feature>
<dbReference type="SUPFAM" id="SSF47336">
    <property type="entry name" value="ACP-like"/>
    <property type="match status" value="4"/>
</dbReference>
<dbReference type="SUPFAM" id="SSF53901">
    <property type="entry name" value="Thiolase-like"/>
    <property type="match status" value="4"/>
</dbReference>
<feature type="region of interest" description="N-terminal hotdog fold" evidence="8">
    <location>
        <begin position="1875"/>
        <end position="1996"/>
    </location>
</feature>
<dbReference type="InterPro" id="IPR032821">
    <property type="entry name" value="PKS_assoc"/>
</dbReference>
<dbReference type="InterPro" id="IPR042104">
    <property type="entry name" value="PKS_dehydratase_sf"/>
</dbReference>
<dbReference type="PROSITE" id="PS52019">
    <property type="entry name" value="PKS_MFAS_DH"/>
    <property type="match status" value="3"/>
</dbReference>